<evidence type="ECO:0000313" key="3">
    <source>
        <dbReference type="Proteomes" id="UP000781173"/>
    </source>
</evidence>
<feature type="transmembrane region" description="Helical" evidence="1">
    <location>
        <begin position="132"/>
        <end position="151"/>
    </location>
</feature>
<reference evidence="2" key="1">
    <citation type="journal article" date="2022" name="ISME J.">
        <title>A general approach to explore prokaryotic protein glycosylation reveals the unique surface layer modulation of an anammox bacterium.</title>
        <authorList>
            <person name="Pabst M."/>
            <person name="Grouzdev D.S."/>
            <person name="Lawson C.E."/>
            <person name="Kleikamp H.B.C."/>
            <person name="de Ram C."/>
            <person name="Louwen R."/>
            <person name="Lin Y.M."/>
            <person name="Lucker S."/>
            <person name="van Loosdrecht M.C.M."/>
            <person name="Laureni M."/>
        </authorList>
    </citation>
    <scope>NUCLEOTIDE SEQUENCE</scope>
    <source>
        <strain evidence="2">BROCD043</strain>
    </source>
</reference>
<evidence type="ECO:0000313" key="2">
    <source>
        <dbReference type="EMBL" id="MBW7954170.1"/>
    </source>
</evidence>
<dbReference type="Proteomes" id="UP000781173">
    <property type="component" value="Unassembled WGS sequence"/>
</dbReference>
<dbReference type="EMBL" id="JACFOF010000023">
    <property type="protein sequence ID" value="MBW7954170.1"/>
    <property type="molecule type" value="Genomic_DNA"/>
</dbReference>
<keyword evidence="1" id="KW-0812">Transmembrane</keyword>
<sequence length="196" mass="21785">MKQRRKKSLIDNLLRSGMQISPSMPIYAKITYINISGFFGITVFFVYGIVHILRGSSALGLFELAISLGFIVGLVLLRLSASISYTQIVTSVLIYISSAVLIITGGLSGTGIYWLLVFPIILMNFWGCYKGIIWVTGSLVVISTLLLLSYFGLLPIYYDKPEVLVISVAIIVQTIFLWLKEYLCNCSNRDIVHGSK</sequence>
<feature type="transmembrane region" description="Helical" evidence="1">
    <location>
        <begin position="93"/>
        <end position="126"/>
    </location>
</feature>
<evidence type="ECO:0000256" key="1">
    <source>
        <dbReference type="SAM" id="Phobius"/>
    </source>
</evidence>
<dbReference type="AlphaFoldDB" id="A0A952AL25"/>
<gene>
    <name evidence="2" type="ORF">H3C67_05310</name>
</gene>
<protein>
    <submittedName>
        <fullName evidence="2">Uncharacterized protein</fullName>
    </submittedName>
</protein>
<name>A0A952AL25_9BACT</name>
<accession>A0A952AL25</accession>
<keyword evidence="1" id="KW-1133">Transmembrane helix</keyword>
<keyword evidence="1" id="KW-0472">Membrane</keyword>
<feature type="transmembrane region" description="Helical" evidence="1">
    <location>
        <begin position="32"/>
        <end position="53"/>
    </location>
</feature>
<comment type="caution">
    <text evidence="2">The sequence shown here is derived from an EMBL/GenBank/DDBJ whole genome shotgun (WGS) entry which is preliminary data.</text>
</comment>
<feature type="transmembrane region" description="Helical" evidence="1">
    <location>
        <begin position="163"/>
        <end position="179"/>
    </location>
</feature>
<organism evidence="2 3">
    <name type="scientific">Candidatus Dojkabacteria bacterium</name>
    <dbReference type="NCBI Taxonomy" id="2099670"/>
    <lineage>
        <taxon>Bacteria</taxon>
        <taxon>Candidatus Dojkabacteria</taxon>
    </lineage>
</organism>
<feature type="transmembrane region" description="Helical" evidence="1">
    <location>
        <begin position="59"/>
        <end position="81"/>
    </location>
</feature>
<proteinExistence type="predicted"/>